<evidence type="ECO:0000256" key="4">
    <source>
        <dbReference type="PROSITE-ProRule" id="PRU00335"/>
    </source>
</evidence>
<evidence type="ECO:0000256" key="1">
    <source>
        <dbReference type="ARBA" id="ARBA00023015"/>
    </source>
</evidence>
<evidence type="ECO:0000259" key="5">
    <source>
        <dbReference type="PROSITE" id="PS50977"/>
    </source>
</evidence>
<dbReference type="PANTHER" id="PTHR30055">
    <property type="entry name" value="HTH-TYPE TRANSCRIPTIONAL REGULATOR RUTR"/>
    <property type="match status" value="1"/>
</dbReference>
<sequence>MAGVRLRRRPRQARSQEKVARVLAAAERLLGEEGVSALTTTRVAAEAGVSVGALYQYLPDRDAIVEALAEQYLGRLEAAMSTFAQRAAEEVWDDPVGVLVDAFAELYRSQPGFRALWFSRDLTDGTRDADRRHKHTMSAGLHTVLVAQHLLPPTPEAATACRTAFLAADAVTQEAFRGDGEGDAALLAQLKVLLRAYLGRLGE</sequence>
<gene>
    <name evidence="6" type="ORF">IAG44_09510</name>
</gene>
<dbReference type="Pfam" id="PF17918">
    <property type="entry name" value="TetR_C_15"/>
    <property type="match status" value="1"/>
</dbReference>
<name>A0A7H0ISA9_9ACTN</name>
<accession>A0A7H0ISA9</accession>
<dbReference type="KEGG" id="sroi:IAG44_09510"/>
<evidence type="ECO:0000256" key="2">
    <source>
        <dbReference type="ARBA" id="ARBA00023125"/>
    </source>
</evidence>
<dbReference type="SUPFAM" id="SSF46689">
    <property type="entry name" value="Homeodomain-like"/>
    <property type="match status" value="1"/>
</dbReference>
<dbReference type="PRINTS" id="PR00455">
    <property type="entry name" value="HTHTETR"/>
</dbReference>
<dbReference type="InterPro" id="IPR041669">
    <property type="entry name" value="TetR_C_15"/>
</dbReference>
<protein>
    <submittedName>
        <fullName evidence="6">TetR/AcrR family transcriptional regulator</fullName>
    </submittedName>
</protein>
<evidence type="ECO:0000313" key="7">
    <source>
        <dbReference type="Proteomes" id="UP000516052"/>
    </source>
</evidence>
<dbReference type="Gene3D" id="1.10.357.10">
    <property type="entry name" value="Tetracycline Repressor, domain 2"/>
    <property type="match status" value="1"/>
</dbReference>
<dbReference type="EMBL" id="CP060828">
    <property type="protein sequence ID" value="QNP75675.1"/>
    <property type="molecule type" value="Genomic_DNA"/>
</dbReference>
<dbReference type="InterPro" id="IPR001647">
    <property type="entry name" value="HTH_TetR"/>
</dbReference>
<dbReference type="Proteomes" id="UP000516052">
    <property type="component" value="Chromosome"/>
</dbReference>
<evidence type="ECO:0000313" key="6">
    <source>
        <dbReference type="EMBL" id="QNP75675.1"/>
    </source>
</evidence>
<feature type="DNA-binding region" description="H-T-H motif" evidence="4">
    <location>
        <begin position="39"/>
        <end position="58"/>
    </location>
</feature>
<dbReference type="Pfam" id="PF00440">
    <property type="entry name" value="TetR_N"/>
    <property type="match status" value="1"/>
</dbReference>
<proteinExistence type="predicted"/>
<organism evidence="6 7">
    <name type="scientific">Streptomyces roseirectus</name>
    <dbReference type="NCBI Taxonomy" id="2768066"/>
    <lineage>
        <taxon>Bacteria</taxon>
        <taxon>Bacillati</taxon>
        <taxon>Actinomycetota</taxon>
        <taxon>Actinomycetes</taxon>
        <taxon>Kitasatosporales</taxon>
        <taxon>Streptomycetaceae</taxon>
        <taxon>Streptomyces</taxon>
    </lineage>
</organism>
<keyword evidence="1" id="KW-0805">Transcription regulation</keyword>
<reference evidence="6 7" key="1">
    <citation type="submission" date="2020-08" db="EMBL/GenBank/DDBJ databases">
        <title>A novel species.</title>
        <authorList>
            <person name="Gao J."/>
        </authorList>
    </citation>
    <scope>NUCLEOTIDE SEQUENCE [LARGE SCALE GENOMIC DNA]</scope>
    <source>
        <strain evidence="6 7">CRXT-G-22</strain>
    </source>
</reference>
<keyword evidence="3" id="KW-0804">Transcription</keyword>
<dbReference type="GO" id="GO:0000976">
    <property type="term" value="F:transcription cis-regulatory region binding"/>
    <property type="evidence" value="ECO:0007669"/>
    <property type="project" value="TreeGrafter"/>
</dbReference>
<keyword evidence="7" id="KW-1185">Reference proteome</keyword>
<dbReference type="GO" id="GO:0003700">
    <property type="term" value="F:DNA-binding transcription factor activity"/>
    <property type="evidence" value="ECO:0007669"/>
    <property type="project" value="TreeGrafter"/>
</dbReference>
<evidence type="ECO:0000256" key="3">
    <source>
        <dbReference type="ARBA" id="ARBA00023163"/>
    </source>
</evidence>
<feature type="domain" description="HTH tetR-type" evidence="5">
    <location>
        <begin position="16"/>
        <end position="76"/>
    </location>
</feature>
<keyword evidence="2 4" id="KW-0238">DNA-binding</keyword>
<dbReference type="InterPro" id="IPR009057">
    <property type="entry name" value="Homeodomain-like_sf"/>
</dbReference>
<dbReference type="PANTHER" id="PTHR30055:SF234">
    <property type="entry name" value="HTH-TYPE TRANSCRIPTIONAL REGULATOR BETI"/>
    <property type="match status" value="1"/>
</dbReference>
<dbReference type="PROSITE" id="PS50977">
    <property type="entry name" value="HTH_TETR_2"/>
    <property type="match status" value="1"/>
</dbReference>
<dbReference type="AlphaFoldDB" id="A0A7H0ISA9"/>
<dbReference type="InterPro" id="IPR050109">
    <property type="entry name" value="HTH-type_TetR-like_transc_reg"/>
</dbReference>